<keyword evidence="2" id="KW-0238">DNA-binding</keyword>
<reference evidence="6" key="1">
    <citation type="submission" date="2019-10" db="EMBL/GenBank/DDBJ databases">
        <title>Lacipirellula parvula gen. nov., sp. nov., representing a lineage of planctomycetes widespread in freshwater anoxic habitats, and description of the family Lacipirellulaceae.</title>
        <authorList>
            <person name="Dedysh S.N."/>
            <person name="Kulichevskaya I.S."/>
            <person name="Beletsky A.V."/>
            <person name="Rakitin A.L."/>
            <person name="Mardanov A.V."/>
            <person name="Ivanova A.A."/>
            <person name="Saltykova V.X."/>
            <person name="Rijpstra W.I.C."/>
            <person name="Sinninghe Damste J.S."/>
            <person name="Ravin N.V."/>
        </authorList>
    </citation>
    <scope>NUCLEOTIDE SEQUENCE [LARGE SCALE GENOMIC DNA]</scope>
    <source>
        <strain evidence="6">PX69</strain>
    </source>
</reference>
<dbReference type="GO" id="GO:0043565">
    <property type="term" value="F:sequence-specific DNA binding"/>
    <property type="evidence" value="ECO:0007669"/>
    <property type="project" value="InterPro"/>
</dbReference>
<dbReference type="GO" id="GO:0003700">
    <property type="term" value="F:DNA-binding transcription factor activity"/>
    <property type="evidence" value="ECO:0007669"/>
    <property type="project" value="InterPro"/>
</dbReference>
<protein>
    <recommendedName>
        <fullName evidence="4">HTH araC/xylS-type domain-containing protein</fullName>
    </recommendedName>
</protein>
<feature type="domain" description="HTH araC/xylS-type" evidence="4">
    <location>
        <begin position="200"/>
        <end position="298"/>
    </location>
</feature>
<dbReference type="SUPFAM" id="SSF51215">
    <property type="entry name" value="Regulatory protein AraC"/>
    <property type="match status" value="1"/>
</dbReference>
<dbReference type="Pfam" id="PF12833">
    <property type="entry name" value="HTH_18"/>
    <property type="match status" value="1"/>
</dbReference>
<dbReference type="SMART" id="SM00342">
    <property type="entry name" value="HTH_ARAC"/>
    <property type="match status" value="1"/>
</dbReference>
<dbReference type="InterPro" id="IPR018060">
    <property type="entry name" value="HTH_AraC"/>
</dbReference>
<organism evidence="5 6">
    <name type="scientific">Lacipirellula parvula</name>
    <dbReference type="NCBI Taxonomy" id="2650471"/>
    <lineage>
        <taxon>Bacteria</taxon>
        <taxon>Pseudomonadati</taxon>
        <taxon>Planctomycetota</taxon>
        <taxon>Planctomycetia</taxon>
        <taxon>Pirellulales</taxon>
        <taxon>Lacipirellulaceae</taxon>
        <taxon>Lacipirellula</taxon>
    </lineage>
</organism>
<dbReference type="SUPFAM" id="SSF46689">
    <property type="entry name" value="Homeodomain-like"/>
    <property type="match status" value="2"/>
</dbReference>
<dbReference type="PANTHER" id="PTHR46796">
    <property type="entry name" value="HTH-TYPE TRANSCRIPTIONAL ACTIVATOR RHAS-RELATED"/>
    <property type="match status" value="1"/>
</dbReference>
<keyword evidence="3" id="KW-0804">Transcription</keyword>
<dbReference type="InterPro" id="IPR009057">
    <property type="entry name" value="Homeodomain-like_sf"/>
</dbReference>
<evidence type="ECO:0000313" key="5">
    <source>
        <dbReference type="EMBL" id="BBO30816.1"/>
    </source>
</evidence>
<sequence>MQDFHHYLPVNDDAMNWGAYLTSAGKMTIAPKQSYPPKGHPAVYHFDWRRGRVLPEFALVFISEGAGTFETEQAGAQQFREPTAIFLFPGVWHRYRPEPSTGWTERWICFNGEIAHRLANLGLLSPQKPLSRVRATAKLTAQFDALLEQVVSNPIQNSILLSLHGLGLVADALQALAPSAGEAVAGPQGAEQGLEDPITRQAMEIIWTHSHRPISVNDIAKQLPITRRTLDRRFTAATGRSVLDEINACRVSRAKRLLVETTLPIKTVSYLAGFSSVERMRVLFVEQEGASPSVYRQERTQHSPAEAANS</sequence>
<dbReference type="Pfam" id="PF02311">
    <property type="entry name" value="AraC_binding"/>
    <property type="match status" value="1"/>
</dbReference>
<evidence type="ECO:0000259" key="4">
    <source>
        <dbReference type="PROSITE" id="PS01124"/>
    </source>
</evidence>
<dbReference type="RefSeq" id="WP_172991801.1">
    <property type="nucleotide sequence ID" value="NZ_AP021861.1"/>
</dbReference>
<dbReference type="PROSITE" id="PS01124">
    <property type="entry name" value="HTH_ARAC_FAMILY_2"/>
    <property type="match status" value="1"/>
</dbReference>
<keyword evidence="1" id="KW-0805">Transcription regulation</keyword>
<gene>
    <name evidence="5" type="ORF">PLANPX_0428</name>
</gene>
<evidence type="ECO:0000256" key="3">
    <source>
        <dbReference type="ARBA" id="ARBA00023163"/>
    </source>
</evidence>
<accession>A0A5K7X940</accession>
<dbReference type="Gene3D" id="1.10.10.60">
    <property type="entry name" value="Homeodomain-like"/>
    <property type="match status" value="1"/>
</dbReference>
<dbReference type="InterPro" id="IPR003313">
    <property type="entry name" value="AraC-bd"/>
</dbReference>
<dbReference type="Gene3D" id="2.60.120.280">
    <property type="entry name" value="Regulatory protein AraC"/>
    <property type="match status" value="1"/>
</dbReference>
<dbReference type="EMBL" id="AP021861">
    <property type="protein sequence ID" value="BBO30816.1"/>
    <property type="molecule type" value="Genomic_DNA"/>
</dbReference>
<dbReference type="InterPro" id="IPR050204">
    <property type="entry name" value="AraC_XylS_family_regulators"/>
</dbReference>
<dbReference type="KEGG" id="lpav:PLANPX_0428"/>
<evidence type="ECO:0000256" key="1">
    <source>
        <dbReference type="ARBA" id="ARBA00023015"/>
    </source>
</evidence>
<dbReference type="AlphaFoldDB" id="A0A5K7X940"/>
<name>A0A5K7X940_9BACT</name>
<proteinExistence type="predicted"/>
<evidence type="ECO:0000256" key="2">
    <source>
        <dbReference type="ARBA" id="ARBA00023125"/>
    </source>
</evidence>
<dbReference type="Proteomes" id="UP000326837">
    <property type="component" value="Chromosome"/>
</dbReference>
<dbReference type="InterPro" id="IPR037923">
    <property type="entry name" value="HTH-like"/>
</dbReference>
<evidence type="ECO:0000313" key="6">
    <source>
        <dbReference type="Proteomes" id="UP000326837"/>
    </source>
</evidence>
<keyword evidence="6" id="KW-1185">Reference proteome</keyword>